<evidence type="ECO:0000256" key="4">
    <source>
        <dbReference type="SAM" id="SignalP"/>
    </source>
</evidence>
<dbReference type="EMBL" id="JAGQFT010000008">
    <property type="protein sequence ID" value="MBR0561365.1"/>
    <property type="molecule type" value="Genomic_DNA"/>
</dbReference>
<dbReference type="InterPro" id="IPR010126">
    <property type="entry name" value="Esterase_phb"/>
</dbReference>
<evidence type="ECO:0008006" key="8">
    <source>
        <dbReference type="Google" id="ProtNLM"/>
    </source>
</evidence>
<feature type="signal peptide" evidence="4">
    <location>
        <begin position="1"/>
        <end position="23"/>
    </location>
</feature>
<evidence type="ECO:0000313" key="7">
    <source>
        <dbReference type="Proteomes" id="UP000675747"/>
    </source>
</evidence>
<dbReference type="EMBL" id="JAGQFT020000004">
    <property type="protein sequence ID" value="MBS7456945.1"/>
    <property type="molecule type" value="Genomic_DNA"/>
</dbReference>
<keyword evidence="7" id="KW-1185">Reference proteome</keyword>
<dbReference type="Gene3D" id="3.40.50.1820">
    <property type="entry name" value="alpha/beta hydrolase"/>
    <property type="match status" value="1"/>
</dbReference>
<organism evidence="5">
    <name type="scientific">Coralloluteibacterium stylophorae</name>
    <dbReference type="NCBI Taxonomy" id="1776034"/>
    <lineage>
        <taxon>Bacteria</taxon>
        <taxon>Pseudomonadati</taxon>
        <taxon>Pseudomonadota</taxon>
        <taxon>Gammaproteobacteria</taxon>
        <taxon>Lysobacterales</taxon>
        <taxon>Lysobacteraceae</taxon>
        <taxon>Coralloluteibacterium</taxon>
    </lineage>
</organism>
<dbReference type="Proteomes" id="UP000675747">
    <property type="component" value="Unassembled WGS sequence"/>
</dbReference>
<keyword evidence="1 4" id="KW-0732">Signal</keyword>
<name>A0A8J8AWU3_9GAMM</name>
<dbReference type="SUPFAM" id="SSF53474">
    <property type="entry name" value="alpha/beta-Hydrolases"/>
    <property type="match status" value="1"/>
</dbReference>
<dbReference type="InterPro" id="IPR029058">
    <property type="entry name" value="AB_hydrolase_fold"/>
</dbReference>
<reference evidence="5" key="2">
    <citation type="submission" date="2021-04" db="EMBL/GenBank/DDBJ databases">
        <authorList>
            <person name="Karlyshev A.V."/>
        </authorList>
    </citation>
    <scope>NUCLEOTIDE SEQUENCE</scope>
    <source>
        <strain evidence="5">LMG 29479</strain>
    </source>
</reference>
<dbReference type="InterPro" id="IPR050955">
    <property type="entry name" value="Plant_Biomass_Hydrol_Est"/>
</dbReference>
<accession>A0A8J8AWU3</accession>
<feature type="region of interest" description="Disordered" evidence="3">
    <location>
        <begin position="326"/>
        <end position="348"/>
    </location>
</feature>
<proteinExistence type="predicted"/>
<feature type="compositionally biased region" description="Polar residues" evidence="3">
    <location>
        <begin position="334"/>
        <end position="348"/>
    </location>
</feature>
<evidence type="ECO:0000313" key="6">
    <source>
        <dbReference type="EMBL" id="MBS7456945.1"/>
    </source>
</evidence>
<dbReference type="GO" id="GO:0016787">
    <property type="term" value="F:hydrolase activity"/>
    <property type="evidence" value="ECO:0007669"/>
    <property type="project" value="UniProtKB-KW"/>
</dbReference>
<dbReference type="PANTHER" id="PTHR43037:SF5">
    <property type="entry name" value="FERULOYL ESTERASE"/>
    <property type="match status" value="1"/>
</dbReference>
<dbReference type="GO" id="GO:0005576">
    <property type="term" value="C:extracellular region"/>
    <property type="evidence" value="ECO:0007669"/>
    <property type="project" value="InterPro"/>
</dbReference>
<evidence type="ECO:0000313" key="5">
    <source>
        <dbReference type="EMBL" id="MBR0561365.1"/>
    </source>
</evidence>
<evidence type="ECO:0000256" key="3">
    <source>
        <dbReference type="SAM" id="MobiDB-lite"/>
    </source>
</evidence>
<feature type="chain" id="PRO_5042774353" description="Polyhydroxybutyrate depolymerase" evidence="4">
    <location>
        <begin position="24"/>
        <end position="348"/>
    </location>
</feature>
<dbReference type="Pfam" id="PF10503">
    <property type="entry name" value="Esterase_PHB"/>
    <property type="match status" value="1"/>
</dbReference>
<reference evidence="6 7" key="1">
    <citation type="journal article" date="2021" name="Microbiol. Resour. Announc.">
        <title>Draft Genome Sequence of Coralloluteibacterium stylophorae LMG 29479T.</title>
        <authorList>
            <person name="Karlyshev A.V."/>
            <person name="Kudryashova E.B."/>
            <person name="Ariskina E.V."/>
            <person name="Conroy A.P."/>
            <person name="Abidueva E.Y."/>
        </authorList>
    </citation>
    <scope>NUCLEOTIDE SEQUENCE [LARGE SCALE GENOMIC DNA]</scope>
    <source>
        <strain evidence="6 7">LMG 29479</strain>
    </source>
</reference>
<dbReference type="PROSITE" id="PS51257">
    <property type="entry name" value="PROKAR_LIPOPROTEIN"/>
    <property type="match status" value="1"/>
</dbReference>
<keyword evidence="2" id="KW-0378">Hydrolase</keyword>
<sequence length="348" mass="35939">MPALFRITILLLLLAACCAPACAAGAPAAAIADAPAPARAFAGAAGLGSGRIAVDGTTRSYSLFVPPRASAPVPLVIALHGGGGNGRVMAVDSGLERVAAQQGFVVAFPDGLGPRPGFGTWNAGGCCGWALRHGVDDVGFVRALIDELQRTQRIDPARIYVVGMSNGGMLAQRIGIEMPERIAAVAAVVGALFADAPPPPAALPVLMINAVDDDIVPWAGGWSPTGFVARSQDRPFLSAPEALALWARADGCAGAPEVSETAAWRLQRYAHCRGGSEVALYAFAAAGHGWPGEGPGITRRSGKRPVAFATADTVWAFFARHRRPPPRVQAGARASSTLMRRNQASVSE</sequence>
<protein>
    <recommendedName>
        <fullName evidence="8">Polyhydroxybutyrate depolymerase</fullName>
    </recommendedName>
</protein>
<dbReference type="RefSeq" id="WP_211925331.1">
    <property type="nucleotide sequence ID" value="NZ_JAGQFT020000004.1"/>
</dbReference>
<dbReference type="AlphaFoldDB" id="A0A8J8AWU3"/>
<dbReference type="PANTHER" id="PTHR43037">
    <property type="entry name" value="UNNAMED PRODUCT-RELATED"/>
    <property type="match status" value="1"/>
</dbReference>
<evidence type="ECO:0000256" key="1">
    <source>
        <dbReference type="ARBA" id="ARBA00022729"/>
    </source>
</evidence>
<evidence type="ECO:0000256" key="2">
    <source>
        <dbReference type="ARBA" id="ARBA00022801"/>
    </source>
</evidence>
<comment type="caution">
    <text evidence="5">The sequence shown here is derived from an EMBL/GenBank/DDBJ whole genome shotgun (WGS) entry which is preliminary data.</text>
</comment>
<gene>
    <name evidence="6" type="ORF">KB893_007335</name>
    <name evidence="5" type="ORF">KB893_02345</name>
</gene>